<evidence type="ECO:0000256" key="2">
    <source>
        <dbReference type="ARBA" id="ARBA00022598"/>
    </source>
</evidence>
<name>A0A2M7D8K9_9BACT</name>
<dbReference type="PRINTS" id="PR01039">
    <property type="entry name" value="TRNASYNTHTRP"/>
</dbReference>
<dbReference type="GO" id="GO:0006436">
    <property type="term" value="P:tryptophanyl-tRNA aminoacylation"/>
    <property type="evidence" value="ECO:0007669"/>
    <property type="project" value="UniProtKB-UniRule"/>
</dbReference>
<evidence type="ECO:0000313" key="11">
    <source>
        <dbReference type="Proteomes" id="UP000230304"/>
    </source>
</evidence>
<dbReference type="AlphaFoldDB" id="A0A2M7D8K9"/>
<feature type="binding site" evidence="8">
    <location>
        <position position="183"/>
    </location>
    <ligand>
        <name>ATP</name>
        <dbReference type="ChEBI" id="CHEBI:30616"/>
    </ligand>
</feature>
<accession>A0A2M7D8K9</accession>
<dbReference type="Gene3D" id="1.10.240.10">
    <property type="entry name" value="Tyrosyl-Transfer RNA Synthetase"/>
    <property type="match status" value="1"/>
</dbReference>
<evidence type="ECO:0000256" key="5">
    <source>
        <dbReference type="ARBA" id="ARBA00022917"/>
    </source>
</evidence>
<evidence type="ECO:0000256" key="7">
    <source>
        <dbReference type="ARBA" id="ARBA00049929"/>
    </source>
</evidence>
<keyword evidence="6 8" id="KW-0030">Aminoacyl-tRNA synthetase</keyword>
<dbReference type="GO" id="GO:0005829">
    <property type="term" value="C:cytosol"/>
    <property type="evidence" value="ECO:0007669"/>
    <property type="project" value="TreeGrafter"/>
</dbReference>
<feature type="binding site" evidence="8">
    <location>
        <begin position="144"/>
        <end position="146"/>
    </location>
    <ligand>
        <name>ATP</name>
        <dbReference type="ChEBI" id="CHEBI:30616"/>
    </ligand>
</feature>
<feature type="binding site" evidence="8">
    <location>
        <begin position="192"/>
        <end position="196"/>
    </location>
    <ligand>
        <name>ATP</name>
        <dbReference type="ChEBI" id="CHEBI:30616"/>
    </ligand>
</feature>
<evidence type="ECO:0000256" key="6">
    <source>
        <dbReference type="ARBA" id="ARBA00023146"/>
    </source>
</evidence>
<dbReference type="InterPro" id="IPR001412">
    <property type="entry name" value="aa-tRNA-synth_I_CS"/>
</dbReference>
<dbReference type="InterPro" id="IPR050203">
    <property type="entry name" value="Trp-tRNA_synthetase"/>
</dbReference>
<feature type="binding site" evidence="8">
    <location>
        <position position="132"/>
    </location>
    <ligand>
        <name>L-tryptophan</name>
        <dbReference type="ChEBI" id="CHEBI:57912"/>
    </ligand>
</feature>
<dbReference type="EMBL" id="PEUA01000007">
    <property type="protein sequence ID" value="PIV43638.1"/>
    <property type="molecule type" value="Genomic_DNA"/>
</dbReference>
<comment type="similarity">
    <text evidence="1 8 9">Belongs to the class-I aminoacyl-tRNA synthetase family.</text>
</comment>
<keyword evidence="3 8" id="KW-0547">Nucleotide-binding</keyword>
<keyword evidence="4 8" id="KW-0067">ATP-binding</keyword>
<evidence type="ECO:0000256" key="9">
    <source>
        <dbReference type="RuleBase" id="RU363036"/>
    </source>
</evidence>
<protein>
    <recommendedName>
        <fullName evidence="8">Tryptophan--tRNA ligase</fullName>
        <ecNumber evidence="8">6.1.1.2</ecNumber>
    </recommendedName>
    <alternativeName>
        <fullName evidence="8">Tryptophanyl-tRNA synthetase</fullName>
        <shortName evidence="8">TrpRS</shortName>
    </alternativeName>
</protein>
<dbReference type="NCBIfam" id="TIGR00233">
    <property type="entry name" value="trpS"/>
    <property type="match status" value="1"/>
</dbReference>
<dbReference type="InterPro" id="IPR002306">
    <property type="entry name" value="Trp-tRNA-ligase"/>
</dbReference>
<dbReference type="PANTHER" id="PTHR43766">
    <property type="entry name" value="TRYPTOPHAN--TRNA LIGASE, MITOCHONDRIAL"/>
    <property type="match status" value="1"/>
</dbReference>
<dbReference type="EC" id="6.1.1.2" evidence="8"/>
<dbReference type="InterPro" id="IPR002305">
    <property type="entry name" value="aa-tRNA-synth_Ic"/>
</dbReference>
<comment type="catalytic activity">
    <reaction evidence="7 8">
        <text>tRNA(Trp) + L-tryptophan + ATP = L-tryptophyl-tRNA(Trp) + AMP + diphosphate + H(+)</text>
        <dbReference type="Rhea" id="RHEA:24080"/>
        <dbReference type="Rhea" id="RHEA-COMP:9671"/>
        <dbReference type="Rhea" id="RHEA-COMP:9705"/>
        <dbReference type="ChEBI" id="CHEBI:15378"/>
        <dbReference type="ChEBI" id="CHEBI:30616"/>
        <dbReference type="ChEBI" id="CHEBI:33019"/>
        <dbReference type="ChEBI" id="CHEBI:57912"/>
        <dbReference type="ChEBI" id="CHEBI:78442"/>
        <dbReference type="ChEBI" id="CHEBI:78535"/>
        <dbReference type="ChEBI" id="CHEBI:456215"/>
        <dbReference type="EC" id="6.1.1.2"/>
    </reaction>
</comment>
<organism evidence="10 11">
    <name type="scientific">Candidatus Nealsonbacteria bacterium CG02_land_8_20_14_3_00_40_11</name>
    <dbReference type="NCBI Taxonomy" id="1974700"/>
    <lineage>
        <taxon>Bacteria</taxon>
        <taxon>Candidatus Nealsoniibacteriota</taxon>
    </lineage>
</organism>
<dbReference type="GO" id="GO:0005524">
    <property type="term" value="F:ATP binding"/>
    <property type="evidence" value="ECO:0007669"/>
    <property type="project" value="UniProtKB-UniRule"/>
</dbReference>
<comment type="caution">
    <text evidence="10">The sequence shown here is derived from an EMBL/GenBank/DDBJ whole genome shotgun (WGS) entry which is preliminary data.</text>
</comment>
<feature type="binding site" evidence="8">
    <location>
        <begin position="8"/>
        <end position="10"/>
    </location>
    <ligand>
        <name>ATP</name>
        <dbReference type="ChEBI" id="CHEBI:30616"/>
    </ligand>
</feature>
<dbReference type="PROSITE" id="PS00178">
    <property type="entry name" value="AA_TRNA_LIGASE_I"/>
    <property type="match status" value="1"/>
</dbReference>
<dbReference type="Proteomes" id="UP000230304">
    <property type="component" value="Unassembled WGS sequence"/>
</dbReference>
<dbReference type="InterPro" id="IPR024109">
    <property type="entry name" value="Trp-tRNA-ligase_bac-type"/>
</dbReference>
<feature type="short sequence motif" description="'HIGH' region" evidence="8">
    <location>
        <begin position="9"/>
        <end position="17"/>
    </location>
</feature>
<dbReference type="GO" id="GO:0004830">
    <property type="term" value="F:tryptophan-tRNA ligase activity"/>
    <property type="evidence" value="ECO:0007669"/>
    <property type="project" value="UniProtKB-UniRule"/>
</dbReference>
<dbReference type="FunFam" id="1.10.240.10:FF:000002">
    <property type="entry name" value="Tryptophan--tRNA ligase"/>
    <property type="match status" value="1"/>
</dbReference>
<evidence type="ECO:0000256" key="3">
    <source>
        <dbReference type="ARBA" id="ARBA00022741"/>
    </source>
</evidence>
<dbReference type="Gene3D" id="3.40.50.620">
    <property type="entry name" value="HUPs"/>
    <property type="match status" value="1"/>
</dbReference>
<dbReference type="InterPro" id="IPR014729">
    <property type="entry name" value="Rossmann-like_a/b/a_fold"/>
</dbReference>
<gene>
    <name evidence="8 10" type="primary">trpS</name>
    <name evidence="10" type="ORF">COS26_00275</name>
</gene>
<dbReference type="CDD" id="cd00806">
    <property type="entry name" value="TrpRS_core"/>
    <property type="match status" value="1"/>
</dbReference>
<comment type="subunit">
    <text evidence="8">Homodimer.</text>
</comment>
<comment type="subcellular location">
    <subcellularLocation>
        <location evidence="8">Cytoplasm</location>
    </subcellularLocation>
</comment>
<evidence type="ECO:0000256" key="8">
    <source>
        <dbReference type="HAMAP-Rule" id="MF_00140"/>
    </source>
</evidence>
<proteinExistence type="inferred from homology"/>
<evidence type="ECO:0000256" key="1">
    <source>
        <dbReference type="ARBA" id="ARBA00005594"/>
    </source>
</evidence>
<keyword evidence="2 8" id="KW-0436">Ligase</keyword>
<evidence type="ECO:0000256" key="4">
    <source>
        <dbReference type="ARBA" id="ARBA00022840"/>
    </source>
</evidence>
<dbReference type="SUPFAM" id="SSF52374">
    <property type="entry name" value="Nucleotidylyl transferase"/>
    <property type="match status" value="1"/>
</dbReference>
<dbReference type="PANTHER" id="PTHR43766:SF1">
    <property type="entry name" value="TRYPTOPHAN--TRNA LIGASE, MITOCHONDRIAL"/>
    <property type="match status" value="1"/>
</dbReference>
<comment type="function">
    <text evidence="8">Catalyzes the attachment of tryptophan to tRNA(Trp).</text>
</comment>
<reference evidence="11" key="1">
    <citation type="submission" date="2017-09" db="EMBL/GenBank/DDBJ databases">
        <title>Depth-based differentiation of microbial function through sediment-hosted aquifers and enrichment of novel symbionts in the deep terrestrial subsurface.</title>
        <authorList>
            <person name="Probst A.J."/>
            <person name="Ladd B."/>
            <person name="Jarett J.K."/>
            <person name="Geller-Mcgrath D.E."/>
            <person name="Sieber C.M.K."/>
            <person name="Emerson J.B."/>
            <person name="Anantharaman K."/>
            <person name="Thomas B.C."/>
            <person name="Malmstrom R."/>
            <person name="Stieglmeier M."/>
            <person name="Klingl A."/>
            <person name="Woyke T."/>
            <person name="Ryan C.M."/>
            <person name="Banfield J.F."/>
        </authorList>
    </citation>
    <scope>NUCLEOTIDE SEQUENCE [LARGE SCALE GENOMIC DNA]</scope>
</reference>
<dbReference type="HAMAP" id="MF_00140_B">
    <property type="entry name" value="Trp_tRNA_synth_B"/>
    <property type="match status" value="1"/>
</dbReference>
<evidence type="ECO:0000313" key="10">
    <source>
        <dbReference type="EMBL" id="PIV43638.1"/>
    </source>
</evidence>
<keyword evidence="8" id="KW-0963">Cytoplasm</keyword>
<sequence>MRVFSGIQPTGTIHIGNYLGAIKQWIELQEKNECVFCIVDLHALTVPYDPKKLEELILEKAIAYLAAGVNPEKSIIFVQSQVREHAELTWLLNTVTPLGELGRMTQYKEKSKKFKSNLNAGLLDYPVLMAADILLYQTDLVPVGEDQAQHVELTRTIARKFNQRFGETFNIPEVKLPKMGARIMSLINPAKKMSKSDPWESYIGLFDEADEIKQKIMKSVTDTGKIIKYNPEKKAGISNLLTIYSLFSGKTIKELERKFKTKGYADFKKSLTEVLVNSLEPFRRKRKELLSREVYVKEILEQGRKRAEILAQSTMNEVRKKMGLSA</sequence>
<keyword evidence="5 8" id="KW-0648">Protein biosynthesis</keyword>
<feature type="binding site" evidence="8">
    <location>
        <begin position="16"/>
        <end position="17"/>
    </location>
    <ligand>
        <name>ATP</name>
        <dbReference type="ChEBI" id="CHEBI:30616"/>
    </ligand>
</feature>
<dbReference type="Pfam" id="PF00579">
    <property type="entry name" value="tRNA-synt_1b"/>
    <property type="match status" value="1"/>
</dbReference>
<feature type="short sequence motif" description="'KMSKS' region" evidence="8">
    <location>
        <begin position="192"/>
        <end position="196"/>
    </location>
</feature>